<organism evidence="2 3">
    <name type="scientific">Albula goreensis</name>
    <dbReference type="NCBI Taxonomy" id="1534307"/>
    <lineage>
        <taxon>Eukaryota</taxon>
        <taxon>Metazoa</taxon>
        <taxon>Chordata</taxon>
        <taxon>Craniata</taxon>
        <taxon>Vertebrata</taxon>
        <taxon>Euteleostomi</taxon>
        <taxon>Actinopterygii</taxon>
        <taxon>Neopterygii</taxon>
        <taxon>Teleostei</taxon>
        <taxon>Albuliformes</taxon>
        <taxon>Albulidae</taxon>
        <taxon>Albula</taxon>
    </lineage>
</organism>
<evidence type="ECO:0000313" key="3">
    <source>
        <dbReference type="Proteomes" id="UP000829720"/>
    </source>
</evidence>
<dbReference type="InterPro" id="IPR022179">
    <property type="entry name" value="CFAP276"/>
</dbReference>
<feature type="region of interest" description="Disordered" evidence="1">
    <location>
        <begin position="144"/>
        <end position="166"/>
    </location>
</feature>
<keyword evidence="3" id="KW-1185">Reference proteome</keyword>
<reference evidence="2" key="1">
    <citation type="submission" date="2021-01" db="EMBL/GenBank/DDBJ databases">
        <authorList>
            <person name="Zahm M."/>
            <person name="Roques C."/>
            <person name="Cabau C."/>
            <person name="Klopp C."/>
            <person name="Donnadieu C."/>
            <person name="Jouanno E."/>
            <person name="Lampietro C."/>
            <person name="Louis A."/>
            <person name="Herpin A."/>
            <person name="Echchiki A."/>
            <person name="Berthelot C."/>
            <person name="Parey E."/>
            <person name="Roest-Crollius H."/>
            <person name="Braasch I."/>
            <person name="Postlethwait J."/>
            <person name="Bobe J."/>
            <person name="Montfort J."/>
            <person name="Bouchez O."/>
            <person name="Begum T."/>
            <person name="Mejri S."/>
            <person name="Adams A."/>
            <person name="Chen W.-J."/>
            <person name="Guiguen Y."/>
        </authorList>
    </citation>
    <scope>NUCLEOTIDE SEQUENCE</scope>
    <source>
        <tissue evidence="2">Blood</tissue>
    </source>
</reference>
<dbReference type="EMBL" id="JAERUA010000012">
    <property type="protein sequence ID" value="KAI1893118.1"/>
    <property type="molecule type" value="Genomic_DNA"/>
</dbReference>
<accession>A0A8T3DDU6</accession>
<evidence type="ECO:0000256" key="1">
    <source>
        <dbReference type="SAM" id="MobiDB-lite"/>
    </source>
</evidence>
<comment type="caution">
    <text evidence="2">The sequence shown here is derived from an EMBL/GenBank/DDBJ whole genome shotgun (WGS) entry which is preliminary data.</text>
</comment>
<gene>
    <name evidence="2" type="ORF">AGOR_G00140620</name>
</gene>
<sequence length="166" mass="19273">MPFERDPYPFPRLENDVTFTGEKDQKTLVDTRPAHLAQNDQPWSRLNDAATLASTRRNVLYQDDEAPKDSLDLHMKGMYDHHVEFLRNKNQTLFQPETLTEDHGRILKNRVKKPPPASDMEKDQIKVWINPQKPSIHSIEGTIESHHNASTNRGFSRKHDGGFYSR</sequence>
<dbReference type="Pfam" id="PF12494">
    <property type="entry name" value="DUF3695"/>
    <property type="match status" value="1"/>
</dbReference>
<name>A0A8T3DDU6_9TELE</name>
<dbReference type="AlphaFoldDB" id="A0A8T3DDU6"/>
<evidence type="ECO:0000313" key="2">
    <source>
        <dbReference type="EMBL" id="KAI1893118.1"/>
    </source>
</evidence>
<dbReference type="OrthoDB" id="10013535at2759"/>
<proteinExistence type="predicted"/>
<dbReference type="Proteomes" id="UP000829720">
    <property type="component" value="Unassembled WGS sequence"/>
</dbReference>
<feature type="compositionally biased region" description="Basic and acidic residues" evidence="1">
    <location>
        <begin position="157"/>
        <end position="166"/>
    </location>
</feature>
<protein>
    <submittedName>
        <fullName evidence="2">Uncharacterized protein</fullName>
    </submittedName>
</protein>